<dbReference type="PROSITE" id="PS51082">
    <property type="entry name" value="WH2"/>
    <property type="match status" value="1"/>
</dbReference>
<evidence type="ECO:0000256" key="4">
    <source>
        <dbReference type="ARBA" id="ARBA00022490"/>
    </source>
</evidence>
<evidence type="ECO:0000256" key="8">
    <source>
        <dbReference type="ARBA" id="ARBA00069935"/>
    </source>
</evidence>
<dbReference type="InterPro" id="IPR051837">
    <property type="entry name" value="SortingNexin/PXDomain-PKLike"/>
</dbReference>
<feature type="compositionally biased region" description="Pro residues" evidence="10">
    <location>
        <begin position="508"/>
        <end position="540"/>
    </location>
</feature>
<comment type="subcellular location">
    <subcellularLocation>
        <location evidence="1">Cell membrane</location>
        <topology evidence="1">Peripheral membrane protein</topology>
    </subcellularLocation>
    <subcellularLocation>
        <location evidence="2">Cytoplasm</location>
    </subcellularLocation>
</comment>
<accession>A0A8B7ZIV8</accession>
<dbReference type="PROSITE" id="PS50195">
    <property type="entry name" value="PX"/>
    <property type="match status" value="1"/>
</dbReference>
<feature type="compositionally biased region" description="Low complexity" evidence="10">
    <location>
        <begin position="479"/>
        <end position="507"/>
    </location>
</feature>
<dbReference type="GO" id="GO:0006622">
    <property type="term" value="P:protein targeting to lysosome"/>
    <property type="evidence" value="ECO:0007669"/>
    <property type="project" value="TreeGrafter"/>
</dbReference>
<dbReference type="CTD" id="54899"/>
<evidence type="ECO:0000256" key="3">
    <source>
        <dbReference type="ARBA" id="ARBA00022475"/>
    </source>
</evidence>
<feature type="compositionally biased region" description="Basic residues" evidence="10">
    <location>
        <begin position="456"/>
        <end position="465"/>
    </location>
</feature>
<dbReference type="Gene3D" id="1.10.510.10">
    <property type="entry name" value="Transferase(Phosphotransferase) domain 1"/>
    <property type="match status" value="1"/>
</dbReference>
<evidence type="ECO:0000256" key="10">
    <source>
        <dbReference type="SAM" id="MobiDB-lite"/>
    </source>
</evidence>
<dbReference type="SUPFAM" id="SSF56112">
    <property type="entry name" value="Protein kinase-like (PK-like)"/>
    <property type="match status" value="1"/>
</dbReference>
<dbReference type="GO" id="GO:0005524">
    <property type="term" value="F:ATP binding"/>
    <property type="evidence" value="ECO:0007669"/>
    <property type="project" value="InterPro"/>
</dbReference>
<name>A0A8B7ZIV8_ACAPL</name>
<feature type="compositionally biased region" description="Polar residues" evidence="10">
    <location>
        <begin position="469"/>
        <end position="478"/>
    </location>
</feature>
<dbReference type="GO" id="GO:0035091">
    <property type="term" value="F:phosphatidylinositol binding"/>
    <property type="evidence" value="ECO:0007669"/>
    <property type="project" value="InterPro"/>
</dbReference>
<dbReference type="GO" id="GO:0004672">
    <property type="term" value="F:protein kinase activity"/>
    <property type="evidence" value="ECO:0007669"/>
    <property type="project" value="InterPro"/>
</dbReference>
<dbReference type="GO" id="GO:0043271">
    <property type="term" value="P:negative regulation of monoatomic ion transport"/>
    <property type="evidence" value="ECO:0007669"/>
    <property type="project" value="TreeGrafter"/>
</dbReference>
<dbReference type="KEGG" id="aplc:110986930"/>
<dbReference type="Pfam" id="PF00787">
    <property type="entry name" value="PX"/>
    <property type="match status" value="1"/>
</dbReference>
<proteinExistence type="predicted"/>
<evidence type="ECO:0000256" key="9">
    <source>
        <dbReference type="ARBA" id="ARBA00076739"/>
    </source>
</evidence>
<feature type="region of interest" description="Disordered" evidence="10">
    <location>
        <begin position="429"/>
        <end position="548"/>
    </location>
</feature>
<dbReference type="AlphaFoldDB" id="A0A8B7ZIV8"/>
<protein>
    <recommendedName>
        <fullName evidence="8">PX domain-containing protein kinase-like protein</fullName>
    </recommendedName>
    <alternativeName>
        <fullName evidence="9">Modulator of Na,K-ATPase</fullName>
    </alternativeName>
</protein>
<dbReference type="Gene3D" id="3.30.1520.10">
    <property type="entry name" value="Phox-like domain"/>
    <property type="match status" value="1"/>
</dbReference>
<dbReference type="GO" id="GO:0008333">
    <property type="term" value="P:endosome to lysosome transport"/>
    <property type="evidence" value="ECO:0007669"/>
    <property type="project" value="TreeGrafter"/>
</dbReference>
<keyword evidence="4" id="KW-0963">Cytoplasm</keyword>
<dbReference type="InterPro" id="IPR000719">
    <property type="entry name" value="Prot_kinase_dom"/>
</dbReference>
<evidence type="ECO:0000256" key="2">
    <source>
        <dbReference type="ARBA" id="ARBA00004496"/>
    </source>
</evidence>
<dbReference type="Pfam" id="PF02205">
    <property type="entry name" value="WH2"/>
    <property type="match status" value="1"/>
</dbReference>
<dbReference type="PANTHER" id="PTHR22999:SF40">
    <property type="entry name" value="PX DOMAIN-CONTAINING PROTEIN KINASE-LIKE PROTEIN"/>
    <property type="match status" value="1"/>
</dbReference>
<evidence type="ECO:0000256" key="5">
    <source>
        <dbReference type="ARBA" id="ARBA00023136"/>
    </source>
</evidence>
<dbReference type="GO" id="GO:0045022">
    <property type="term" value="P:early endosome to late endosome transport"/>
    <property type="evidence" value="ECO:0007669"/>
    <property type="project" value="TreeGrafter"/>
</dbReference>
<dbReference type="FunFam" id="3.30.1520.10:FF:000010">
    <property type="entry name" value="PX domain-containing protein kinase-like protein isoform X6"/>
    <property type="match status" value="1"/>
</dbReference>
<dbReference type="GO" id="GO:0005886">
    <property type="term" value="C:plasma membrane"/>
    <property type="evidence" value="ECO:0007669"/>
    <property type="project" value="UniProtKB-SubCell"/>
</dbReference>
<dbReference type="SUPFAM" id="SSF64268">
    <property type="entry name" value="PX domain"/>
    <property type="match status" value="1"/>
</dbReference>
<reference evidence="15" key="1">
    <citation type="submission" date="2025-08" db="UniProtKB">
        <authorList>
            <consortium name="RefSeq"/>
        </authorList>
    </citation>
    <scope>IDENTIFICATION</scope>
</reference>
<gene>
    <name evidence="15" type="primary">LOC110986930</name>
</gene>
<dbReference type="InterPro" id="IPR003124">
    <property type="entry name" value="WH2_dom"/>
</dbReference>
<dbReference type="PANTHER" id="PTHR22999">
    <property type="entry name" value="PX SERINE/THREONINE KINASE PXK"/>
    <property type="match status" value="1"/>
</dbReference>
<keyword evidence="3" id="KW-1003">Cell membrane</keyword>
<evidence type="ECO:0000259" key="13">
    <source>
        <dbReference type="PROSITE" id="PS51082"/>
    </source>
</evidence>
<evidence type="ECO:0000259" key="11">
    <source>
        <dbReference type="PROSITE" id="PS50011"/>
    </source>
</evidence>
<feature type="domain" description="WH2" evidence="13">
    <location>
        <begin position="545"/>
        <end position="564"/>
    </location>
</feature>
<dbReference type="RefSeq" id="XP_022104952.1">
    <property type="nucleotide sequence ID" value="XM_022249260.1"/>
</dbReference>
<dbReference type="OrthoDB" id="41200at2759"/>
<feature type="domain" description="PX" evidence="12">
    <location>
        <begin position="14"/>
        <end position="126"/>
    </location>
</feature>
<evidence type="ECO:0000256" key="7">
    <source>
        <dbReference type="ARBA" id="ARBA00054468"/>
    </source>
</evidence>
<keyword evidence="14" id="KW-1185">Reference proteome</keyword>
<feature type="domain" description="Protein kinase" evidence="11">
    <location>
        <begin position="149"/>
        <end position="440"/>
    </location>
</feature>
<comment type="function">
    <text evidence="7">Binds to and modulates brain Na,K-ATPase subunits ATP1B1 and ATP1B3 and may thereby participate in the regulation of electrical excitability and synaptic transmission. May not display kinase activity.</text>
</comment>
<dbReference type="FunFam" id="1.10.510.10:FF:000830">
    <property type="entry name" value="PX domain-containing serine/threonine kinase"/>
    <property type="match status" value="1"/>
</dbReference>
<sequence>MSLFEKRKSSKVLLDDTTPLQCMIEAAQNVETHIDYVIKVQRGIAPEKTWQINRRYSDFVTLHELLKITNLELPLPPKKVFGNMDREFIAERQQSLQQYLNLILSHHLLATSIIIKRFLDPTNYPTNLQEVALQHVSMFFRSEPYWEVVEPFRDIGWRIRKSYFLIRPKDQPKVRQILAWSDFGPDKVMEDKDILQAMKVLPTIQHPYIYPVTFASANETGGFAIRTYHATGTLRDFICKSKPKHHYLRKYCHPKSYTAFNLMNIKTYGRQILEALKFLQEKGIPYGHLHTGNVILEGNTCRLVDIENSVLGLPCYYRDFIVQHKKINTTEAIDVYSFGHVIFEMVFGMPLNKHFKDDFPHTVPPPIKSVLESILTSESCKSGLPTVDDLIADPLFSDVSVATAPQFRLSSKLKEPLKMAKEIGVEKRLKADQKQLSSWRRASKAHAHHNSEEEKKKRKKASAKKRLSEQQLSVTEGETNGATNSSTNGTASGVSSPSSTAPSSPSSVPQPPPLPVAPGSPGALPPPSLSAPGSPPPPEPAATGERGALLSSIQSFSKGALKKAVTKDCSAPKL</sequence>
<dbReference type="CDD" id="cd22062">
    <property type="entry name" value="WH2_DdVASP-like"/>
    <property type="match status" value="1"/>
</dbReference>
<dbReference type="InterPro" id="IPR001683">
    <property type="entry name" value="PX_dom"/>
</dbReference>
<evidence type="ECO:0000313" key="14">
    <source>
        <dbReference type="Proteomes" id="UP000694845"/>
    </source>
</evidence>
<keyword evidence="5" id="KW-0472">Membrane</keyword>
<dbReference type="SMART" id="SM00312">
    <property type="entry name" value="PX"/>
    <property type="match status" value="1"/>
</dbReference>
<dbReference type="PROSITE" id="PS50011">
    <property type="entry name" value="PROTEIN_KINASE_DOM"/>
    <property type="match status" value="1"/>
</dbReference>
<evidence type="ECO:0000259" key="12">
    <source>
        <dbReference type="PROSITE" id="PS50195"/>
    </source>
</evidence>
<dbReference type="Proteomes" id="UP000694845">
    <property type="component" value="Unplaced"/>
</dbReference>
<keyword evidence="6" id="KW-0009">Actin-binding</keyword>
<dbReference type="InterPro" id="IPR011009">
    <property type="entry name" value="Kinase-like_dom_sf"/>
</dbReference>
<dbReference type="GO" id="GO:0005769">
    <property type="term" value="C:early endosome"/>
    <property type="evidence" value="ECO:0007669"/>
    <property type="project" value="TreeGrafter"/>
</dbReference>
<evidence type="ECO:0000256" key="1">
    <source>
        <dbReference type="ARBA" id="ARBA00004202"/>
    </source>
</evidence>
<dbReference type="GO" id="GO:0003779">
    <property type="term" value="F:actin binding"/>
    <property type="evidence" value="ECO:0007669"/>
    <property type="project" value="UniProtKB-KW"/>
</dbReference>
<evidence type="ECO:0000256" key="6">
    <source>
        <dbReference type="ARBA" id="ARBA00023203"/>
    </source>
</evidence>
<evidence type="ECO:0000313" key="15">
    <source>
        <dbReference type="RefSeq" id="XP_022104952.1"/>
    </source>
</evidence>
<dbReference type="GeneID" id="110986930"/>
<dbReference type="GO" id="GO:0005770">
    <property type="term" value="C:late endosome"/>
    <property type="evidence" value="ECO:0007669"/>
    <property type="project" value="TreeGrafter"/>
</dbReference>
<dbReference type="InterPro" id="IPR036871">
    <property type="entry name" value="PX_dom_sf"/>
</dbReference>
<organism evidence="14 15">
    <name type="scientific">Acanthaster planci</name>
    <name type="common">Crown-of-thorns starfish</name>
    <dbReference type="NCBI Taxonomy" id="133434"/>
    <lineage>
        <taxon>Eukaryota</taxon>
        <taxon>Metazoa</taxon>
        <taxon>Echinodermata</taxon>
        <taxon>Eleutherozoa</taxon>
        <taxon>Asterozoa</taxon>
        <taxon>Asteroidea</taxon>
        <taxon>Valvatacea</taxon>
        <taxon>Valvatida</taxon>
        <taxon>Acanthasteridae</taxon>
        <taxon>Acanthaster</taxon>
    </lineage>
</organism>